<feature type="compositionally biased region" description="Polar residues" evidence="4">
    <location>
        <begin position="137"/>
        <end position="147"/>
    </location>
</feature>
<dbReference type="PROSITE" id="PS01171">
    <property type="entry name" value="RIBOSOMAL_L21E"/>
    <property type="match status" value="1"/>
</dbReference>
<reference evidence="6" key="1">
    <citation type="submission" date="2022-05" db="EMBL/GenBank/DDBJ databases">
        <title>The Musa troglodytarum L. genome provides insights into the mechanism of non-climacteric behaviour and enrichment of carotenoids.</title>
        <authorList>
            <person name="Wang J."/>
        </authorList>
    </citation>
    <scope>NUCLEOTIDE SEQUENCE</scope>
    <source>
        <tissue evidence="6">Leaf</tissue>
    </source>
</reference>
<dbReference type="Pfam" id="PF25474">
    <property type="entry name" value="TPR_TmcB"/>
    <property type="match status" value="1"/>
</dbReference>
<keyword evidence="7" id="KW-1185">Reference proteome</keyword>
<dbReference type="AlphaFoldDB" id="A0A9E7FSM9"/>
<dbReference type="Proteomes" id="UP001055439">
    <property type="component" value="Chromosome 5"/>
</dbReference>
<dbReference type="FunFam" id="6.10.250.3260:FF:000002">
    <property type="entry name" value="60S ribosomal protein L21"/>
    <property type="match status" value="1"/>
</dbReference>
<dbReference type="InterPro" id="IPR018259">
    <property type="entry name" value="Ribosomal_eL21_CS"/>
</dbReference>
<feature type="region of interest" description="Disordered" evidence="4">
    <location>
        <begin position="264"/>
        <end position="293"/>
    </location>
</feature>
<evidence type="ECO:0000313" key="7">
    <source>
        <dbReference type="Proteomes" id="UP001055439"/>
    </source>
</evidence>
<dbReference type="InterPro" id="IPR001147">
    <property type="entry name" value="Ribosomal_eL21"/>
</dbReference>
<keyword evidence="2 6" id="KW-0689">Ribosomal protein</keyword>
<dbReference type="EMBL" id="CP097507">
    <property type="protein sequence ID" value="URE01454.1"/>
    <property type="molecule type" value="Genomic_DNA"/>
</dbReference>
<evidence type="ECO:0000256" key="2">
    <source>
        <dbReference type="ARBA" id="ARBA00022980"/>
    </source>
</evidence>
<dbReference type="Pfam" id="PF01157">
    <property type="entry name" value="Ribosomal_L21e"/>
    <property type="match status" value="1"/>
</dbReference>
<evidence type="ECO:0000313" key="6">
    <source>
        <dbReference type="EMBL" id="URE01454.1"/>
    </source>
</evidence>
<accession>A0A9E7FSM9</accession>
<name>A0A9E7FSM9_9LILI</name>
<dbReference type="PANTHER" id="PTHR20981">
    <property type="entry name" value="60S RIBOSOMAL PROTEIN L21"/>
    <property type="match status" value="1"/>
</dbReference>
<evidence type="ECO:0000256" key="3">
    <source>
        <dbReference type="ARBA" id="ARBA00023274"/>
    </source>
</evidence>
<dbReference type="GO" id="GO:0003735">
    <property type="term" value="F:structural constituent of ribosome"/>
    <property type="evidence" value="ECO:0007669"/>
    <property type="project" value="InterPro"/>
</dbReference>
<dbReference type="Gene3D" id="1.25.40.10">
    <property type="entry name" value="Tetratricopeptide repeat domain"/>
    <property type="match status" value="1"/>
</dbReference>
<protein>
    <submittedName>
        <fullName evidence="6">60S ribosomal protein</fullName>
    </submittedName>
</protein>
<dbReference type="InterPro" id="IPR011990">
    <property type="entry name" value="TPR-like_helical_dom_sf"/>
</dbReference>
<proteinExistence type="inferred from homology"/>
<evidence type="ECO:0000256" key="4">
    <source>
        <dbReference type="SAM" id="MobiDB-lite"/>
    </source>
</evidence>
<feature type="domain" description="TmcB/TmcC TPR repeats" evidence="5">
    <location>
        <begin position="192"/>
        <end position="236"/>
    </location>
</feature>
<sequence>MMLRSSSTPVLGSLLSSSSSLHISSECSDHHHHSSPDPDRHSFSCHLSPASDDFRHQSPSLGIRRSRSDGNLGSFLSDHHPPSPKCPSQLPHTTLETILSFSVYIRKTLAEEEAAEEEDDDENDGQRVDGGFDFASENRTGSASTGWPQPPPLFLARGLGIDRIGSGLLTAGGGGGVGICDVPMGNGGEQSDVEMHYKRMVEENPRNALFLRDYAEFLYQAKGDIKRAEEYYSRAILADPDDGETMFLLRMLSSCGTQRRTMMEKEVLKSPRSGSWRRSERGGSKMPAGHGLRSRTRDLFSRPFRKKGYIPLTTYLRTYKIGDYVDVKVNGAVHKGMPHKFYHGRTGKVWNVTKRAIGVEINKQVGNRIIKKRIHVRVEHVQPSRCQEDFRARVKKNDQLKAEAKARGEVISTKRQPDGPKPGFMVEGATLETVTPIPYDVVNDLKGGY</sequence>
<dbReference type="SUPFAM" id="SSF48452">
    <property type="entry name" value="TPR-like"/>
    <property type="match status" value="1"/>
</dbReference>
<dbReference type="InterPro" id="IPR008991">
    <property type="entry name" value="Translation_prot_SH3-like_sf"/>
</dbReference>
<comment type="similarity">
    <text evidence="1">Belongs to the eukaryotic ribosomal protein eL21 family.</text>
</comment>
<evidence type="ECO:0000256" key="1">
    <source>
        <dbReference type="ARBA" id="ARBA00008427"/>
    </source>
</evidence>
<evidence type="ECO:0000259" key="5">
    <source>
        <dbReference type="Pfam" id="PF25474"/>
    </source>
</evidence>
<dbReference type="SUPFAM" id="SSF50104">
    <property type="entry name" value="Translation proteins SH3-like domain"/>
    <property type="match status" value="1"/>
</dbReference>
<organism evidence="6 7">
    <name type="scientific">Musa troglodytarum</name>
    <name type="common">fe'i banana</name>
    <dbReference type="NCBI Taxonomy" id="320322"/>
    <lineage>
        <taxon>Eukaryota</taxon>
        <taxon>Viridiplantae</taxon>
        <taxon>Streptophyta</taxon>
        <taxon>Embryophyta</taxon>
        <taxon>Tracheophyta</taxon>
        <taxon>Spermatophyta</taxon>
        <taxon>Magnoliopsida</taxon>
        <taxon>Liliopsida</taxon>
        <taxon>Zingiberales</taxon>
        <taxon>Musaceae</taxon>
        <taxon>Musa</taxon>
    </lineage>
</organism>
<dbReference type="FunFam" id="2.30.30.70:FF:000001">
    <property type="entry name" value="60S ribosomal protein L21"/>
    <property type="match status" value="1"/>
</dbReference>
<feature type="region of interest" description="Disordered" evidence="4">
    <location>
        <begin position="112"/>
        <end position="149"/>
    </location>
</feature>
<feature type="region of interest" description="Disordered" evidence="4">
    <location>
        <begin position="25"/>
        <end position="91"/>
    </location>
</feature>
<feature type="compositionally biased region" description="Acidic residues" evidence="4">
    <location>
        <begin position="112"/>
        <end position="123"/>
    </location>
</feature>
<keyword evidence="3" id="KW-0687">Ribonucleoprotein</keyword>
<dbReference type="InterPro" id="IPR036948">
    <property type="entry name" value="Ribosomal_eL21_sf"/>
</dbReference>
<dbReference type="GO" id="GO:0006412">
    <property type="term" value="P:translation"/>
    <property type="evidence" value="ECO:0007669"/>
    <property type="project" value="InterPro"/>
</dbReference>
<dbReference type="Gene3D" id="6.10.250.3260">
    <property type="match status" value="1"/>
</dbReference>
<dbReference type="OrthoDB" id="1926212at2759"/>
<dbReference type="Gene3D" id="2.30.30.70">
    <property type="entry name" value="Ribosomal protein L21"/>
    <property type="match status" value="1"/>
</dbReference>
<gene>
    <name evidence="6" type="ORF">MUK42_20233</name>
</gene>
<dbReference type="GO" id="GO:1990904">
    <property type="term" value="C:ribonucleoprotein complex"/>
    <property type="evidence" value="ECO:0007669"/>
    <property type="project" value="UniProtKB-KW"/>
</dbReference>
<dbReference type="InterPro" id="IPR057352">
    <property type="entry name" value="TPR_TmcB/C"/>
</dbReference>
<dbReference type="GO" id="GO:0005840">
    <property type="term" value="C:ribosome"/>
    <property type="evidence" value="ECO:0007669"/>
    <property type="project" value="UniProtKB-KW"/>
</dbReference>